<name>A0ABZ2I5Q8_9HYPH</name>
<dbReference type="Proteomes" id="UP001369958">
    <property type="component" value="Chromosome"/>
</dbReference>
<feature type="transmembrane region" description="Helical" evidence="1">
    <location>
        <begin position="98"/>
        <end position="117"/>
    </location>
</feature>
<organism evidence="3 4">
    <name type="scientific">Pelagibacterium nitratireducens</name>
    <dbReference type="NCBI Taxonomy" id="1046114"/>
    <lineage>
        <taxon>Bacteria</taxon>
        <taxon>Pseudomonadati</taxon>
        <taxon>Pseudomonadota</taxon>
        <taxon>Alphaproteobacteria</taxon>
        <taxon>Hyphomicrobiales</taxon>
        <taxon>Devosiaceae</taxon>
        <taxon>Pelagibacterium</taxon>
    </lineage>
</organism>
<feature type="transmembrane region" description="Helical" evidence="1">
    <location>
        <begin position="66"/>
        <end position="86"/>
    </location>
</feature>
<evidence type="ECO:0000256" key="1">
    <source>
        <dbReference type="SAM" id="Phobius"/>
    </source>
</evidence>
<feature type="transmembrane region" description="Helical" evidence="1">
    <location>
        <begin position="138"/>
        <end position="158"/>
    </location>
</feature>
<dbReference type="EMBL" id="CP146275">
    <property type="protein sequence ID" value="WWT32467.1"/>
    <property type="molecule type" value="Genomic_DNA"/>
</dbReference>
<keyword evidence="1" id="KW-0812">Transmembrane</keyword>
<evidence type="ECO:0000313" key="4">
    <source>
        <dbReference type="Proteomes" id="UP001369958"/>
    </source>
</evidence>
<proteinExistence type="predicted"/>
<dbReference type="Pfam" id="PF20349">
    <property type="entry name" value="DUF6644"/>
    <property type="match status" value="1"/>
</dbReference>
<sequence length="171" mass="18816">MHEFASWLAGTAFSQTIASSLWMIPAIQSVHILTFAVLIGALLVVDLRILGFASKDQSLVTVTRRYAPWVWGCIAVLAATGLLLIVGEPARELLSFSFWVKMSLLVIGIIIAAAFQIHVRNNQASWSETETVQPVTKIFAVFSFFIWVGIIAMGRLIAWDADIWGSLSPQP</sequence>
<evidence type="ECO:0000313" key="3">
    <source>
        <dbReference type="EMBL" id="WWT32467.1"/>
    </source>
</evidence>
<keyword evidence="1" id="KW-0472">Membrane</keyword>
<accession>A0ABZ2I5Q8</accession>
<protein>
    <submittedName>
        <fullName evidence="3">DUF6644 family protein</fullName>
    </submittedName>
</protein>
<dbReference type="InterPro" id="IPR046586">
    <property type="entry name" value="DUF6644"/>
</dbReference>
<gene>
    <name evidence="3" type="ORF">V6617_15865</name>
</gene>
<feature type="domain" description="DUF6644" evidence="2">
    <location>
        <begin position="27"/>
        <end position="158"/>
    </location>
</feature>
<feature type="transmembrane region" description="Helical" evidence="1">
    <location>
        <begin position="28"/>
        <end position="45"/>
    </location>
</feature>
<keyword evidence="1" id="KW-1133">Transmembrane helix</keyword>
<keyword evidence="4" id="KW-1185">Reference proteome</keyword>
<evidence type="ECO:0000259" key="2">
    <source>
        <dbReference type="Pfam" id="PF20349"/>
    </source>
</evidence>
<reference evidence="3 4" key="1">
    <citation type="submission" date="2024-02" db="EMBL/GenBank/DDBJ databases">
        <title>Complete genome sequence of Pelagibacterium nitratireducens ZH15.</title>
        <authorList>
            <person name="Zhao L.H."/>
        </authorList>
    </citation>
    <scope>NUCLEOTIDE SEQUENCE [LARGE SCALE GENOMIC DNA]</scope>
    <source>
        <strain evidence="3 4">ZH15</strain>
    </source>
</reference>
<dbReference type="RefSeq" id="WP_338607892.1">
    <property type="nucleotide sequence ID" value="NZ_CP146275.1"/>
</dbReference>